<name>A0A392QIH2_9FABA</name>
<dbReference type="Proteomes" id="UP000265520">
    <property type="component" value="Unassembled WGS sequence"/>
</dbReference>
<keyword evidence="3" id="KW-1185">Reference proteome</keyword>
<feature type="compositionally biased region" description="Basic and acidic residues" evidence="1">
    <location>
        <begin position="64"/>
        <end position="92"/>
    </location>
</feature>
<dbReference type="EMBL" id="LXQA010136505">
    <property type="protein sequence ID" value="MCI23520.1"/>
    <property type="molecule type" value="Genomic_DNA"/>
</dbReference>
<protein>
    <submittedName>
        <fullName evidence="2">Uncharacterized protein</fullName>
    </submittedName>
</protein>
<comment type="caution">
    <text evidence="2">The sequence shown here is derived from an EMBL/GenBank/DDBJ whole genome shotgun (WGS) entry which is preliminary data.</text>
</comment>
<evidence type="ECO:0000313" key="2">
    <source>
        <dbReference type="EMBL" id="MCI23520.1"/>
    </source>
</evidence>
<feature type="compositionally biased region" description="Basic residues" evidence="1">
    <location>
        <begin position="93"/>
        <end position="106"/>
    </location>
</feature>
<feature type="region of interest" description="Disordered" evidence="1">
    <location>
        <begin position="64"/>
        <end position="106"/>
    </location>
</feature>
<proteinExistence type="predicted"/>
<dbReference type="AlphaFoldDB" id="A0A392QIH2"/>
<sequence>ETRPPSAAANSTICGVRMMIQNPRLMQSVNNNLSLQIREANQYRVAETRPPSMKRVSETHRIYESITGKDHPRGVNHRDHRHQQSGDEENGRNRGKVVRSVRRHSSHHRLRNYIVNERGLSARDGGGGCLQGPKGVSF</sequence>
<reference evidence="2 3" key="1">
    <citation type="journal article" date="2018" name="Front. Plant Sci.">
        <title>Red Clover (Trifolium pratense) and Zigzag Clover (T. medium) - A Picture of Genomic Similarities and Differences.</title>
        <authorList>
            <person name="Dluhosova J."/>
            <person name="Istvanek J."/>
            <person name="Nedelnik J."/>
            <person name="Repkova J."/>
        </authorList>
    </citation>
    <scope>NUCLEOTIDE SEQUENCE [LARGE SCALE GENOMIC DNA]</scope>
    <source>
        <strain evidence="3">cv. 10/8</strain>
        <tissue evidence="2">Leaf</tissue>
    </source>
</reference>
<evidence type="ECO:0000313" key="3">
    <source>
        <dbReference type="Proteomes" id="UP000265520"/>
    </source>
</evidence>
<evidence type="ECO:0000256" key="1">
    <source>
        <dbReference type="SAM" id="MobiDB-lite"/>
    </source>
</evidence>
<feature type="non-terminal residue" evidence="2">
    <location>
        <position position="1"/>
    </location>
</feature>
<accession>A0A392QIH2</accession>
<organism evidence="2 3">
    <name type="scientific">Trifolium medium</name>
    <dbReference type="NCBI Taxonomy" id="97028"/>
    <lineage>
        <taxon>Eukaryota</taxon>
        <taxon>Viridiplantae</taxon>
        <taxon>Streptophyta</taxon>
        <taxon>Embryophyta</taxon>
        <taxon>Tracheophyta</taxon>
        <taxon>Spermatophyta</taxon>
        <taxon>Magnoliopsida</taxon>
        <taxon>eudicotyledons</taxon>
        <taxon>Gunneridae</taxon>
        <taxon>Pentapetalae</taxon>
        <taxon>rosids</taxon>
        <taxon>fabids</taxon>
        <taxon>Fabales</taxon>
        <taxon>Fabaceae</taxon>
        <taxon>Papilionoideae</taxon>
        <taxon>50 kb inversion clade</taxon>
        <taxon>NPAAA clade</taxon>
        <taxon>Hologalegina</taxon>
        <taxon>IRL clade</taxon>
        <taxon>Trifolieae</taxon>
        <taxon>Trifolium</taxon>
    </lineage>
</organism>